<keyword evidence="3" id="KW-1185">Reference proteome</keyword>
<feature type="compositionally biased region" description="Low complexity" evidence="1">
    <location>
        <begin position="218"/>
        <end position="242"/>
    </location>
</feature>
<feature type="compositionally biased region" description="Pro residues" evidence="1">
    <location>
        <begin position="208"/>
        <end position="217"/>
    </location>
</feature>
<proteinExistence type="predicted"/>
<dbReference type="OMA" id="QPMAIRF"/>
<evidence type="ECO:0000313" key="3">
    <source>
        <dbReference type="Proteomes" id="UP000091967"/>
    </source>
</evidence>
<dbReference type="EMBL" id="LYXU01000004">
    <property type="protein sequence ID" value="OBS19816.1"/>
    <property type="molecule type" value="Genomic_DNA"/>
</dbReference>
<feature type="compositionally biased region" description="Gly residues" evidence="1">
    <location>
        <begin position="169"/>
        <end position="179"/>
    </location>
</feature>
<evidence type="ECO:0000313" key="2">
    <source>
        <dbReference type="EMBL" id="OBS19816.1"/>
    </source>
</evidence>
<dbReference type="AlphaFoldDB" id="A0A1B8AHF9"/>
<feature type="compositionally biased region" description="Low complexity" evidence="1">
    <location>
        <begin position="252"/>
        <end position="262"/>
    </location>
</feature>
<reference evidence="2 3" key="1">
    <citation type="submission" date="2016-06" db="EMBL/GenBank/DDBJ databases">
        <title>Living apart together: crosstalk between the core and supernumerary genomes in a fungal plant pathogen.</title>
        <authorList>
            <person name="Vanheule A."/>
            <person name="Audenaert K."/>
            <person name="Warris S."/>
            <person name="Van De Geest H."/>
            <person name="Schijlen E."/>
            <person name="Hofte M."/>
            <person name="De Saeger S."/>
            <person name="Haesaert G."/>
            <person name="Waalwijk C."/>
            <person name="Van Der Lee T."/>
        </authorList>
    </citation>
    <scope>NUCLEOTIDE SEQUENCE [LARGE SCALE GENOMIC DNA]</scope>
    <source>
        <strain evidence="2 3">2516</strain>
    </source>
</reference>
<protein>
    <submittedName>
        <fullName evidence="2">Uncharacterized protein</fullName>
    </submittedName>
</protein>
<comment type="caution">
    <text evidence="2">The sequence shown here is derived from an EMBL/GenBank/DDBJ whole genome shotgun (WGS) entry which is preliminary data.</text>
</comment>
<feature type="region of interest" description="Disordered" evidence="1">
    <location>
        <begin position="96"/>
        <end position="262"/>
    </location>
</feature>
<organism evidence="2 3">
    <name type="scientific">Fusarium poae</name>
    <dbReference type="NCBI Taxonomy" id="36050"/>
    <lineage>
        <taxon>Eukaryota</taxon>
        <taxon>Fungi</taxon>
        <taxon>Dikarya</taxon>
        <taxon>Ascomycota</taxon>
        <taxon>Pezizomycotina</taxon>
        <taxon>Sordariomycetes</taxon>
        <taxon>Hypocreomycetidae</taxon>
        <taxon>Hypocreales</taxon>
        <taxon>Nectriaceae</taxon>
        <taxon>Fusarium</taxon>
    </lineage>
</organism>
<feature type="region of interest" description="Disordered" evidence="1">
    <location>
        <begin position="47"/>
        <end position="72"/>
    </location>
</feature>
<feature type="compositionally biased region" description="Basic and acidic residues" evidence="1">
    <location>
        <begin position="117"/>
        <end position="129"/>
    </location>
</feature>
<feature type="compositionally biased region" description="Pro residues" evidence="1">
    <location>
        <begin position="133"/>
        <end position="162"/>
    </location>
</feature>
<feature type="compositionally biased region" description="Low complexity" evidence="1">
    <location>
        <begin position="96"/>
        <end position="109"/>
    </location>
</feature>
<gene>
    <name evidence="2" type="ORF">FPOA_11541</name>
</gene>
<evidence type="ECO:0000256" key="1">
    <source>
        <dbReference type="SAM" id="MobiDB-lite"/>
    </source>
</evidence>
<dbReference type="Proteomes" id="UP000091967">
    <property type="component" value="Unassembled WGS sequence"/>
</dbReference>
<accession>A0A1B8AHF9</accession>
<name>A0A1B8AHF9_FUSPO</name>
<sequence length="262" mass="27876">MSHKSFGGSSVYSDDTNSSAWTTTYARIPKKQPMAIRFLSWVAGAPPGATAVKKRTRDFDDDRSVRSGGSAFSYWNEPETQLYWVARPHGYYYYGGSNSSSSGSSTGSSRSKKSGRSRKDGGGSRKHFDGAVPRPPVQPMGMPMPMPPMNGGPPPPPPPPMGVPMDGGFDPGFGGGYEGGYEDGVYDQGQGYDPGYGGGYSPAQMNGPSPPMPPPPMNAQMPEAAPFINVTGQNQPGNPFQGGRSGPRSESEWSSDWSDQEL</sequence>